<dbReference type="PRINTS" id="PR01157">
    <property type="entry name" value="P2YPURNOCPTR"/>
</dbReference>
<dbReference type="OrthoDB" id="9947214at2759"/>
<feature type="domain" description="G-protein coupled receptors family 1 profile" evidence="12">
    <location>
        <begin position="43"/>
        <end position="307"/>
    </location>
</feature>
<reference evidence="13" key="1">
    <citation type="submission" date="2021-01" db="EMBL/GenBank/DDBJ databases">
        <authorList>
            <person name="Zahm M."/>
            <person name="Roques C."/>
            <person name="Cabau C."/>
            <person name="Klopp C."/>
            <person name="Donnadieu C."/>
            <person name="Jouanno E."/>
            <person name="Lampietro C."/>
            <person name="Louis A."/>
            <person name="Herpin A."/>
            <person name="Echchiki A."/>
            <person name="Berthelot C."/>
            <person name="Parey E."/>
            <person name="Roest-Crollius H."/>
            <person name="Braasch I."/>
            <person name="Postlethwait J."/>
            <person name="Bobe J."/>
            <person name="Montfort J."/>
            <person name="Bouchez O."/>
            <person name="Begum T."/>
            <person name="Mejri S."/>
            <person name="Adams A."/>
            <person name="Chen W.-J."/>
            <person name="Guiguen Y."/>
        </authorList>
    </citation>
    <scope>NUCLEOTIDE SEQUENCE</scope>
    <source>
        <tissue evidence="13">Blood</tissue>
    </source>
</reference>
<feature type="transmembrane region" description="Helical" evidence="11">
    <location>
        <begin position="203"/>
        <end position="224"/>
    </location>
</feature>
<dbReference type="Gene3D" id="1.20.1070.10">
    <property type="entry name" value="Rhodopsin 7-helix transmembrane proteins"/>
    <property type="match status" value="1"/>
</dbReference>
<proteinExistence type="inferred from homology"/>
<evidence type="ECO:0000256" key="5">
    <source>
        <dbReference type="ARBA" id="ARBA00023040"/>
    </source>
</evidence>
<dbReference type="PANTHER" id="PTHR24233:SF11">
    <property type="entry name" value="P2Y PURINOCEPTOR 14-LIKE"/>
    <property type="match status" value="1"/>
</dbReference>
<keyword evidence="4 11" id="KW-1133">Transmembrane helix</keyword>
<evidence type="ECO:0000256" key="2">
    <source>
        <dbReference type="ARBA" id="ARBA00022475"/>
    </source>
</evidence>
<keyword evidence="7 9" id="KW-0675">Receptor</keyword>
<sequence>MTDSVNVTVTTATVMSNHSLTQLGGHPVLMGAYGLVFLLSVVLNGFALWVYFCQARLHTGVTVYLQNLAAADFFLSLSLPLRIANYATDSTTLRQAYCSFGAAAFYLNMYVSILFMEYIAANRYLKIVRPMENHRIQTVRAARYIALGTWASLLTLAVVYMCLALQTSSKGESSQTPYKNDSIAKSKRCEMLHSQNLNIFYKVLHTTSAVIFVFVLVSLCYFYFQTTKRLRQAQQAASRKLAKCKRNMLVLVSVFCVCFVPYHLVRLPYMFIQSQVTSQGGRQVLYSLKEVTVLLSVLNACLDPFIYFIFCKEFRARLGLRTSAAQGQGVAKGQGGPNHPDSETRNSLSSRRDMSVI</sequence>
<dbReference type="PRINTS" id="PR00237">
    <property type="entry name" value="GPCRRHODOPSN"/>
</dbReference>
<keyword evidence="3 9" id="KW-0812">Transmembrane</keyword>
<evidence type="ECO:0000313" key="14">
    <source>
        <dbReference type="Proteomes" id="UP000829720"/>
    </source>
</evidence>
<name>A0A8T3DC35_9TELE</name>
<protein>
    <recommendedName>
        <fullName evidence="12">G-protein coupled receptors family 1 profile domain-containing protein</fullName>
    </recommendedName>
</protein>
<evidence type="ECO:0000313" key="13">
    <source>
        <dbReference type="EMBL" id="KAI1893836.1"/>
    </source>
</evidence>
<evidence type="ECO:0000256" key="8">
    <source>
        <dbReference type="ARBA" id="ARBA00023224"/>
    </source>
</evidence>
<keyword evidence="5 9" id="KW-0297">G-protein coupled receptor</keyword>
<dbReference type="PANTHER" id="PTHR24233">
    <property type="entry name" value="P2Y PURINOCEPTOR-RELATED G-PROTEIN COUPLED RECEPTOR"/>
    <property type="match status" value="1"/>
</dbReference>
<dbReference type="GO" id="GO:0005886">
    <property type="term" value="C:plasma membrane"/>
    <property type="evidence" value="ECO:0007669"/>
    <property type="project" value="UniProtKB-SubCell"/>
</dbReference>
<dbReference type="Pfam" id="PF00001">
    <property type="entry name" value="7tm_1"/>
    <property type="match status" value="1"/>
</dbReference>
<evidence type="ECO:0000256" key="10">
    <source>
        <dbReference type="SAM" id="MobiDB-lite"/>
    </source>
</evidence>
<evidence type="ECO:0000256" key="11">
    <source>
        <dbReference type="SAM" id="Phobius"/>
    </source>
</evidence>
<gene>
    <name evidence="13" type="ORF">AGOR_G00127770</name>
</gene>
<dbReference type="EMBL" id="JAERUA010000011">
    <property type="protein sequence ID" value="KAI1893836.1"/>
    <property type="molecule type" value="Genomic_DNA"/>
</dbReference>
<keyword evidence="2" id="KW-1003">Cell membrane</keyword>
<evidence type="ECO:0000256" key="3">
    <source>
        <dbReference type="ARBA" id="ARBA00022692"/>
    </source>
</evidence>
<dbReference type="InterPro" id="IPR017452">
    <property type="entry name" value="GPCR_Rhodpsn_7TM"/>
</dbReference>
<comment type="similarity">
    <text evidence="9">Belongs to the G-protein coupled receptor 1 family.</text>
</comment>
<accession>A0A8T3DC35</accession>
<keyword evidence="14" id="KW-1185">Reference proteome</keyword>
<evidence type="ECO:0000256" key="4">
    <source>
        <dbReference type="ARBA" id="ARBA00022989"/>
    </source>
</evidence>
<feature type="transmembrane region" description="Helical" evidence="11">
    <location>
        <begin position="103"/>
        <end position="121"/>
    </location>
</feature>
<dbReference type="CDD" id="cd14982">
    <property type="entry name" value="7tmA_purinoceptor-like"/>
    <property type="match status" value="1"/>
</dbReference>
<feature type="transmembrane region" description="Helical" evidence="11">
    <location>
        <begin position="64"/>
        <end position="83"/>
    </location>
</feature>
<dbReference type="PROSITE" id="PS50262">
    <property type="entry name" value="G_PROTEIN_RECEP_F1_2"/>
    <property type="match status" value="1"/>
</dbReference>
<organism evidence="13 14">
    <name type="scientific">Albula goreensis</name>
    <dbReference type="NCBI Taxonomy" id="1534307"/>
    <lineage>
        <taxon>Eukaryota</taxon>
        <taxon>Metazoa</taxon>
        <taxon>Chordata</taxon>
        <taxon>Craniata</taxon>
        <taxon>Vertebrata</taxon>
        <taxon>Euteleostomi</taxon>
        <taxon>Actinopterygii</taxon>
        <taxon>Neopterygii</taxon>
        <taxon>Teleostei</taxon>
        <taxon>Albuliformes</taxon>
        <taxon>Albulidae</taxon>
        <taxon>Albula</taxon>
    </lineage>
</organism>
<comment type="caution">
    <text evidence="13">The sequence shown here is derived from an EMBL/GenBank/DDBJ whole genome shotgun (WGS) entry which is preliminary data.</text>
</comment>
<evidence type="ECO:0000256" key="9">
    <source>
        <dbReference type="RuleBase" id="RU000688"/>
    </source>
</evidence>
<evidence type="ECO:0000256" key="1">
    <source>
        <dbReference type="ARBA" id="ARBA00004651"/>
    </source>
</evidence>
<keyword evidence="6 11" id="KW-0472">Membrane</keyword>
<feature type="compositionally biased region" description="Basic and acidic residues" evidence="10">
    <location>
        <begin position="340"/>
        <end position="357"/>
    </location>
</feature>
<feature type="region of interest" description="Disordered" evidence="10">
    <location>
        <begin position="328"/>
        <end position="357"/>
    </location>
</feature>
<comment type="subcellular location">
    <subcellularLocation>
        <location evidence="1">Cell membrane</location>
        <topology evidence="1">Multi-pass membrane protein</topology>
    </subcellularLocation>
</comment>
<dbReference type="AlphaFoldDB" id="A0A8T3DC35"/>
<dbReference type="PROSITE" id="PS00237">
    <property type="entry name" value="G_PROTEIN_RECEP_F1_1"/>
    <property type="match status" value="1"/>
</dbReference>
<keyword evidence="8 9" id="KW-0807">Transducer</keyword>
<evidence type="ECO:0000256" key="7">
    <source>
        <dbReference type="ARBA" id="ARBA00023170"/>
    </source>
</evidence>
<dbReference type="InterPro" id="IPR000276">
    <property type="entry name" value="GPCR_Rhodpsn"/>
</dbReference>
<dbReference type="SUPFAM" id="SSF81321">
    <property type="entry name" value="Family A G protein-coupled receptor-like"/>
    <property type="match status" value="1"/>
</dbReference>
<evidence type="ECO:0000259" key="12">
    <source>
        <dbReference type="PROSITE" id="PS50262"/>
    </source>
</evidence>
<dbReference type="Proteomes" id="UP000829720">
    <property type="component" value="Unassembled WGS sequence"/>
</dbReference>
<feature type="transmembrane region" description="Helical" evidence="11">
    <location>
        <begin position="248"/>
        <end position="271"/>
    </location>
</feature>
<feature type="transmembrane region" description="Helical" evidence="11">
    <location>
        <begin position="291"/>
        <end position="311"/>
    </location>
</feature>
<dbReference type="GO" id="GO:0045028">
    <property type="term" value="F:G protein-coupled purinergic nucleotide receptor activity"/>
    <property type="evidence" value="ECO:0007669"/>
    <property type="project" value="TreeGrafter"/>
</dbReference>
<evidence type="ECO:0000256" key="6">
    <source>
        <dbReference type="ARBA" id="ARBA00023136"/>
    </source>
</evidence>
<feature type="transmembrane region" description="Helical" evidence="11">
    <location>
        <begin position="142"/>
        <end position="166"/>
    </location>
</feature>
<feature type="transmembrane region" description="Helical" evidence="11">
    <location>
        <begin position="30"/>
        <end position="52"/>
    </location>
</feature>